<evidence type="ECO:0000256" key="1">
    <source>
        <dbReference type="SAM" id="SignalP"/>
    </source>
</evidence>
<evidence type="ECO:0000313" key="2">
    <source>
        <dbReference type="EMBL" id="ACY16812.1"/>
    </source>
</evidence>
<accession>D0LMA6</accession>
<protein>
    <submittedName>
        <fullName evidence="2">Uncharacterized protein</fullName>
    </submittedName>
</protein>
<dbReference type="STRING" id="502025.Hoch_4317"/>
<proteinExistence type="predicted"/>
<sequence>MRTHLFSLLALLFLVCALGATAVADVSATDSAANIDVPASVMLESAAADECTAPADIAFEAEAGAAYECANDAYCRFDAQCNTFCGGSGGACEFGCCSCAF</sequence>
<reference evidence="2 3" key="1">
    <citation type="journal article" date="2010" name="Stand. Genomic Sci.">
        <title>Complete genome sequence of Haliangium ochraceum type strain (SMP-2).</title>
        <authorList>
            <consortium name="US DOE Joint Genome Institute (JGI-PGF)"/>
            <person name="Ivanova N."/>
            <person name="Daum C."/>
            <person name="Lang E."/>
            <person name="Abt B."/>
            <person name="Kopitz M."/>
            <person name="Saunders E."/>
            <person name="Lapidus A."/>
            <person name="Lucas S."/>
            <person name="Glavina Del Rio T."/>
            <person name="Nolan M."/>
            <person name="Tice H."/>
            <person name="Copeland A."/>
            <person name="Cheng J.F."/>
            <person name="Chen F."/>
            <person name="Bruce D."/>
            <person name="Goodwin L."/>
            <person name="Pitluck S."/>
            <person name="Mavromatis K."/>
            <person name="Pati A."/>
            <person name="Mikhailova N."/>
            <person name="Chen A."/>
            <person name="Palaniappan K."/>
            <person name="Land M."/>
            <person name="Hauser L."/>
            <person name="Chang Y.J."/>
            <person name="Jeffries C.D."/>
            <person name="Detter J.C."/>
            <person name="Brettin T."/>
            <person name="Rohde M."/>
            <person name="Goker M."/>
            <person name="Bristow J."/>
            <person name="Markowitz V."/>
            <person name="Eisen J.A."/>
            <person name="Hugenholtz P."/>
            <person name="Kyrpides N.C."/>
            <person name="Klenk H.P."/>
        </authorList>
    </citation>
    <scope>NUCLEOTIDE SEQUENCE [LARGE SCALE GENOMIC DNA]</scope>
    <source>
        <strain evidence="3">DSM 14365 / CIP 107738 / JCM 11303 / AJ 13395 / SMP-2</strain>
    </source>
</reference>
<dbReference type="HOGENOM" id="CLU_2287595_0_0_7"/>
<gene>
    <name evidence="2" type="ordered locus">Hoch_4317</name>
</gene>
<evidence type="ECO:0000313" key="3">
    <source>
        <dbReference type="Proteomes" id="UP000001880"/>
    </source>
</evidence>
<dbReference type="Proteomes" id="UP000001880">
    <property type="component" value="Chromosome"/>
</dbReference>
<feature type="chain" id="PRO_5003010404" evidence="1">
    <location>
        <begin position="23"/>
        <end position="101"/>
    </location>
</feature>
<feature type="signal peptide" evidence="1">
    <location>
        <begin position="1"/>
        <end position="22"/>
    </location>
</feature>
<dbReference type="RefSeq" id="WP_012829410.1">
    <property type="nucleotide sequence ID" value="NC_013440.1"/>
</dbReference>
<dbReference type="AlphaFoldDB" id="D0LMA6"/>
<organism evidence="2 3">
    <name type="scientific">Haliangium ochraceum (strain DSM 14365 / JCM 11303 / SMP-2)</name>
    <dbReference type="NCBI Taxonomy" id="502025"/>
    <lineage>
        <taxon>Bacteria</taxon>
        <taxon>Pseudomonadati</taxon>
        <taxon>Myxococcota</taxon>
        <taxon>Polyangia</taxon>
        <taxon>Haliangiales</taxon>
        <taxon>Kofleriaceae</taxon>
        <taxon>Haliangium</taxon>
    </lineage>
</organism>
<keyword evidence="3" id="KW-1185">Reference proteome</keyword>
<name>D0LMA6_HALO1</name>
<keyword evidence="1" id="KW-0732">Signal</keyword>
<dbReference type="EMBL" id="CP001804">
    <property type="protein sequence ID" value="ACY16812.1"/>
    <property type="molecule type" value="Genomic_DNA"/>
</dbReference>
<dbReference type="KEGG" id="hoh:Hoch_4317"/>